<accession>A0A0F8Z7L4</accession>
<reference evidence="1" key="1">
    <citation type="journal article" date="2015" name="Nature">
        <title>Complex archaea that bridge the gap between prokaryotes and eukaryotes.</title>
        <authorList>
            <person name="Spang A."/>
            <person name="Saw J.H."/>
            <person name="Jorgensen S.L."/>
            <person name="Zaremba-Niedzwiedzka K."/>
            <person name="Martijn J."/>
            <person name="Lind A.E."/>
            <person name="van Eijk R."/>
            <person name="Schleper C."/>
            <person name="Guy L."/>
            <person name="Ettema T.J."/>
        </authorList>
    </citation>
    <scope>NUCLEOTIDE SEQUENCE</scope>
</reference>
<dbReference type="EMBL" id="LAZR01062018">
    <property type="protein sequence ID" value="KKK62379.1"/>
    <property type="molecule type" value="Genomic_DNA"/>
</dbReference>
<proteinExistence type="predicted"/>
<organism evidence="1">
    <name type="scientific">marine sediment metagenome</name>
    <dbReference type="NCBI Taxonomy" id="412755"/>
    <lineage>
        <taxon>unclassified sequences</taxon>
        <taxon>metagenomes</taxon>
        <taxon>ecological metagenomes</taxon>
    </lineage>
</organism>
<gene>
    <name evidence="1" type="ORF">LCGC14_3004900</name>
</gene>
<sequence length="50" mass="5902">MRLIEKAKMDTIKQVWRVLDDFRDSYTIFADTDALRGKLENIVGKDFKLP</sequence>
<name>A0A0F8Z7L4_9ZZZZ</name>
<evidence type="ECO:0000313" key="1">
    <source>
        <dbReference type="EMBL" id="KKK62379.1"/>
    </source>
</evidence>
<protein>
    <submittedName>
        <fullName evidence="1">Uncharacterized protein</fullName>
    </submittedName>
</protein>
<dbReference type="AlphaFoldDB" id="A0A0F8Z7L4"/>
<comment type="caution">
    <text evidence="1">The sequence shown here is derived from an EMBL/GenBank/DDBJ whole genome shotgun (WGS) entry which is preliminary data.</text>
</comment>